<dbReference type="SUPFAM" id="SSF143800">
    <property type="entry name" value="L28p-like"/>
    <property type="match status" value="1"/>
</dbReference>
<evidence type="ECO:0000256" key="2">
    <source>
        <dbReference type="ARBA" id="ARBA00022980"/>
    </source>
</evidence>
<dbReference type="GO" id="GO:0003735">
    <property type="term" value="F:structural constituent of ribosome"/>
    <property type="evidence" value="ECO:0007669"/>
    <property type="project" value="InterPro"/>
</dbReference>
<dbReference type="PANTHER" id="PTHR13528">
    <property type="entry name" value="39S RIBOSOMAL PROTEIN L28, MITOCHONDRIAL"/>
    <property type="match status" value="1"/>
</dbReference>
<dbReference type="AlphaFoldDB" id="A0AAJ0CSK4"/>
<reference evidence="4" key="1">
    <citation type="submission" date="2023-06" db="EMBL/GenBank/DDBJ databases">
        <title>Conoideocrella luteorostrata (Hypocreales: Clavicipitaceae), a potential biocontrol fungus for elongate hemlock scale in United States Christmas tree production areas.</title>
        <authorList>
            <person name="Barrett H."/>
            <person name="Lovett B."/>
            <person name="Macias A.M."/>
            <person name="Stajich J.E."/>
            <person name="Kasson M.T."/>
        </authorList>
    </citation>
    <scope>NUCLEOTIDE SEQUENCE</scope>
    <source>
        <strain evidence="4">ARSEF 14590</strain>
    </source>
</reference>
<keyword evidence="3" id="KW-0687">Ribonucleoprotein</keyword>
<gene>
    <name evidence="4" type="ORF">QQS21_003887</name>
</gene>
<dbReference type="InterPro" id="IPR026569">
    <property type="entry name" value="Ribosomal_bL28"/>
</dbReference>
<organism evidence="4 5">
    <name type="scientific">Conoideocrella luteorostrata</name>
    <dbReference type="NCBI Taxonomy" id="1105319"/>
    <lineage>
        <taxon>Eukaryota</taxon>
        <taxon>Fungi</taxon>
        <taxon>Dikarya</taxon>
        <taxon>Ascomycota</taxon>
        <taxon>Pezizomycotina</taxon>
        <taxon>Sordariomycetes</taxon>
        <taxon>Hypocreomycetidae</taxon>
        <taxon>Hypocreales</taxon>
        <taxon>Clavicipitaceae</taxon>
        <taxon>Conoideocrella</taxon>
    </lineage>
</organism>
<evidence type="ECO:0000256" key="3">
    <source>
        <dbReference type="ARBA" id="ARBA00023274"/>
    </source>
</evidence>
<evidence type="ECO:0000313" key="4">
    <source>
        <dbReference type="EMBL" id="KAK2603952.1"/>
    </source>
</evidence>
<name>A0AAJ0CSK4_9HYPO</name>
<protein>
    <recommendedName>
        <fullName evidence="6">50S ribosomal protein L24</fullName>
    </recommendedName>
</protein>
<dbReference type="Pfam" id="PF00830">
    <property type="entry name" value="Ribosomal_L28"/>
    <property type="match status" value="1"/>
</dbReference>
<accession>A0AAJ0CSK4</accession>
<dbReference type="Gene3D" id="2.30.170.40">
    <property type="entry name" value="Ribosomal protein L28/L24"/>
    <property type="match status" value="1"/>
</dbReference>
<dbReference type="PANTHER" id="PTHR13528:SF2">
    <property type="entry name" value="LARGE RIBOSOMAL SUBUNIT PROTEIN BL28M"/>
    <property type="match status" value="1"/>
</dbReference>
<dbReference type="EMBL" id="JASWJB010000053">
    <property type="protein sequence ID" value="KAK2603952.1"/>
    <property type="molecule type" value="Genomic_DNA"/>
</dbReference>
<comment type="similarity">
    <text evidence="1">Belongs to the bacterial ribosomal protein bL28 family.</text>
</comment>
<evidence type="ECO:0000256" key="1">
    <source>
        <dbReference type="ARBA" id="ARBA00008760"/>
    </source>
</evidence>
<dbReference type="InterPro" id="IPR034704">
    <property type="entry name" value="Ribosomal_bL28/bL31-like_sf"/>
</dbReference>
<evidence type="ECO:0008006" key="6">
    <source>
        <dbReference type="Google" id="ProtNLM"/>
    </source>
</evidence>
<evidence type="ECO:0000313" key="5">
    <source>
        <dbReference type="Proteomes" id="UP001251528"/>
    </source>
</evidence>
<dbReference type="Proteomes" id="UP001251528">
    <property type="component" value="Unassembled WGS sequence"/>
</dbReference>
<keyword evidence="5" id="KW-1185">Reference proteome</keyword>
<keyword evidence="2" id="KW-0689">Ribosomal protein</keyword>
<dbReference type="InterPro" id="IPR037147">
    <property type="entry name" value="Ribosomal_bL28_sf"/>
</dbReference>
<comment type="caution">
    <text evidence="4">The sequence shown here is derived from an EMBL/GenBank/DDBJ whole genome shotgun (WGS) entry which is preliminary data.</text>
</comment>
<sequence length="293" mass="33081">MSTTALLHNVHKRVAAILSSKYPSTSTLHVSSSIPLYFSSTVAIATLRRLTRYDISTSSSRAFSTTLPQQTKTIKPHRLPSDLIPPYPYGERRVYKQSNHGLYGTARIRFGNNVAERHNNKSRRFWRPNVHVKAFFSPALGARVKTRLTLRVLKTIRREGGIENYLLKSKSARIKELGPGGWNLRWILMQTKAVQHRLNKERITLGLEPKEIENRDDIIHFALDYATPGPLSTRSRGTLNEMRVSAADAFILGDDSLADLEGVRELSDEVLLNELQELDDGHSTDARSRVVAK</sequence>
<dbReference type="GO" id="GO:0005762">
    <property type="term" value="C:mitochondrial large ribosomal subunit"/>
    <property type="evidence" value="ECO:0007669"/>
    <property type="project" value="TreeGrafter"/>
</dbReference>
<proteinExistence type="inferred from homology"/>